<accession>A0A8J6BHI4</accession>
<organism evidence="1 2">
    <name type="scientific">Eleutherodactylus coqui</name>
    <name type="common">Puerto Rican coqui</name>
    <dbReference type="NCBI Taxonomy" id="57060"/>
    <lineage>
        <taxon>Eukaryota</taxon>
        <taxon>Metazoa</taxon>
        <taxon>Chordata</taxon>
        <taxon>Craniata</taxon>
        <taxon>Vertebrata</taxon>
        <taxon>Euteleostomi</taxon>
        <taxon>Amphibia</taxon>
        <taxon>Batrachia</taxon>
        <taxon>Anura</taxon>
        <taxon>Neobatrachia</taxon>
        <taxon>Hyloidea</taxon>
        <taxon>Eleutherodactylidae</taxon>
        <taxon>Eleutherodactylinae</taxon>
        <taxon>Eleutherodactylus</taxon>
        <taxon>Eleutherodactylus</taxon>
    </lineage>
</organism>
<reference evidence="1" key="1">
    <citation type="thesis" date="2020" institute="ProQuest LLC" country="789 East Eisenhower Parkway, Ann Arbor, MI, USA">
        <title>Comparative Genomics and Chromosome Evolution.</title>
        <authorList>
            <person name="Mudd A.B."/>
        </authorList>
    </citation>
    <scope>NUCLEOTIDE SEQUENCE</scope>
    <source>
        <strain evidence="1">HN-11 Male</strain>
        <tissue evidence="1">Kidney and liver</tissue>
    </source>
</reference>
<evidence type="ECO:0000313" key="2">
    <source>
        <dbReference type="Proteomes" id="UP000770717"/>
    </source>
</evidence>
<protein>
    <submittedName>
        <fullName evidence="1">Uncharacterized protein</fullName>
    </submittedName>
</protein>
<dbReference type="AlphaFoldDB" id="A0A8J6BHI4"/>
<evidence type="ECO:0000313" key="1">
    <source>
        <dbReference type="EMBL" id="KAG9462723.1"/>
    </source>
</evidence>
<dbReference type="Proteomes" id="UP000770717">
    <property type="component" value="Unassembled WGS sequence"/>
</dbReference>
<dbReference type="EMBL" id="WNTK01009761">
    <property type="protein sequence ID" value="KAG9462723.1"/>
    <property type="molecule type" value="Genomic_DNA"/>
</dbReference>
<sequence>MFSSGINHKVHKMTPFIYSDHRFLGAQQVGTWSSSFSSIFIPQNNRSNTRWRLWAGLNPSAMSSSLVVAILGLAPSSFSSCMSRGSEGAVSTPVTMLPAHSALVSSKGAVLGPTLLYV</sequence>
<name>A0A8J6BHI4_ELECQ</name>
<gene>
    <name evidence="1" type="ORF">GDO78_023253</name>
</gene>
<proteinExistence type="predicted"/>
<keyword evidence="2" id="KW-1185">Reference proteome</keyword>
<comment type="caution">
    <text evidence="1">The sequence shown here is derived from an EMBL/GenBank/DDBJ whole genome shotgun (WGS) entry which is preliminary data.</text>
</comment>